<evidence type="ECO:0000256" key="1">
    <source>
        <dbReference type="ARBA" id="ARBA00022729"/>
    </source>
</evidence>
<dbReference type="Gene3D" id="3.10.450.350">
    <property type="match status" value="1"/>
</dbReference>
<feature type="compositionally biased region" description="Basic and acidic residues" evidence="2">
    <location>
        <begin position="532"/>
        <end position="541"/>
    </location>
</feature>
<dbReference type="EMBL" id="FSQW01000001">
    <property type="protein sequence ID" value="SIN61950.1"/>
    <property type="molecule type" value="Genomic_DNA"/>
</dbReference>
<name>A0A1N6CTR2_9SPHN</name>
<dbReference type="Proteomes" id="UP000185192">
    <property type="component" value="Unassembled WGS sequence"/>
</dbReference>
<dbReference type="PANTHER" id="PTHR21666">
    <property type="entry name" value="PEPTIDASE-RELATED"/>
    <property type="match status" value="1"/>
</dbReference>
<feature type="domain" description="M23ase beta-sheet core" evidence="3">
    <location>
        <begin position="393"/>
        <end position="488"/>
    </location>
</feature>
<dbReference type="InterPro" id="IPR016047">
    <property type="entry name" value="M23ase_b-sheet_dom"/>
</dbReference>
<accession>A0A1N6CTR2</accession>
<dbReference type="GO" id="GO:0004222">
    <property type="term" value="F:metalloendopeptidase activity"/>
    <property type="evidence" value="ECO:0007669"/>
    <property type="project" value="TreeGrafter"/>
</dbReference>
<evidence type="ECO:0000259" key="3">
    <source>
        <dbReference type="Pfam" id="PF01551"/>
    </source>
</evidence>
<reference evidence="5" key="1">
    <citation type="submission" date="2016-11" db="EMBL/GenBank/DDBJ databases">
        <authorList>
            <person name="Varghese N."/>
            <person name="Submissions S."/>
        </authorList>
    </citation>
    <scope>NUCLEOTIDE SEQUENCE [LARGE SCALE GENOMIC DNA]</scope>
    <source>
        <strain evidence="5">DSM 22363</strain>
    </source>
</reference>
<dbReference type="SUPFAM" id="SSF51261">
    <property type="entry name" value="Duplicated hybrid motif"/>
    <property type="match status" value="1"/>
</dbReference>
<dbReference type="AlphaFoldDB" id="A0A1N6CTR2"/>
<dbReference type="Gene3D" id="2.70.70.10">
    <property type="entry name" value="Glucose Permease (Domain IIA)"/>
    <property type="match status" value="1"/>
</dbReference>
<dbReference type="PANTHER" id="PTHR21666:SF289">
    <property type="entry name" value="L-ALA--D-GLU ENDOPEPTIDASE"/>
    <property type="match status" value="1"/>
</dbReference>
<evidence type="ECO:0000313" key="5">
    <source>
        <dbReference type="Proteomes" id="UP000185192"/>
    </source>
</evidence>
<protein>
    <submittedName>
        <fullName evidence="4">Peptidase family M23</fullName>
    </submittedName>
</protein>
<organism evidence="4 5">
    <name type="scientific">Parasphingorhabdus marina DSM 22363</name>
    <dbReference type="NCBI Taxonomy" id="1123272"/>
    <lineage>
        <taxon>Bacteria</taxon>
        <taxon>Pseudomonadati</taxon>
        <taxon>Pseudomonadota</taxon>
        <taxon>Alphaproteobacteria</taxon>
        <taxon>Sphingomonadales</taxon>
        <taxon>Sphingomonadaceae</taxon>
        <taxon>Parasphingorhabdus</taxon>
    </lineage>
</organism>
<dbReference type="STRING" id="1123272.SAMN02745824_0983"/>
<feature type="region of interest" description="Disordered" evidence="2">
    <location>
        <begin position="525"/>
        <end position="548"/>
    </location>
</feature>
<keyword evidence="5" id="KW-1185">Reference proteome</keyword>
<dbReference type="InterPro" id="IPR011055">
    <property type="entry name" value="Dup_hybrid_motif"/>
</dbReference>
<dbReference type="InterPro" id="IPR050570">
    <property type="entry name" value="Cell_wall_metabolism_enzyme"/>
</dbReference>
<dbReference type="CDD" id="cd12797">
    <property type="entry name" value="M23_peptidase"/>
    <property type="match status" value="1"/>
</dbReference>
<dbReference type="Pfam" id="PF01551">
    <property type="entry name" value="Peptidase_M23"/>
    <property type="match status" value="1"/>
</dbReference>
<proteinExistence type="predicted"/>
<keyword evidence="1" id="KW-0732">Signal</keyword>
<feature type="region of interest" description="Disordered" evidence="2">
    <location>
        <begin position="363"/>
        <end position="382"/>
    </location>
</feature>
<sequence>MGRFPERLRDHRSGLGVRLFKSNDMFANQGNGAATAGLQSASVVVENPLGEKFPFGEKFGEWFDHWRDELADVEWVPDLGRDIGSMVWFRGLGTLVLLCSVAISCLPDFGPIAGHQNAPLIGSQADQARSQMIAPLAYGSDTGISMAATDAVRPLAESPERPSIELVATLGRGDSLRRVLQRAGVAGNEAGEVTDLIAEAVSVRDIKPGTKIDVTLGRRQDRNQPRPLDQLAFRARFDLNLEVLRQDGKLKLQRKPILVDDTPLRIRGVVGSSLYRSARAAGAPAGAVQKYLQVIGKKLSVSRDIRATDEFDIILSYRRAETGEVEVGDLVYAGLERDSKPKAQMMKWNSGGRNNWFEASGVGQSSGQLVRPTNGRRTSGYGMRRHPILRYKRMHSGIDFGGGYGAPIYAVTDGTVTFAGRKGGFGKFVKIKHSGGLASGYAHMSRIAVSNGRRVRQGQIIGYIGSTGLSTGPHLHYELYRNGRTINPNSVKFVQRAKLGGRELRRFKGELERLKNVEPGAALGALKSASRRPAENREISRLNKPLNS</sequence>
<evidence type="ECO:0000256" key="2">
    <source>
        <dbReference type="SAM" id="MobiDB-lite"/>
    </source>
</evidence>
<gene>
    <name evidence="4" type="ORF">SAMN02745824_0983</name>
</gene>
<evidence type="ECO:0000313" key="4">
    <source>
        <dbReference type="EMBL" id="SIN61950.1"/>
    </source>
</evidence>